<sequence length="154" mass="16611">MTEQNEDATVSGDATENEDGVSNATPEGVDLTDTPEGVSQTHTPDDAETFPREYVEKLRTENGKYRQRAGEADTLAQRLHSELVRATGRLADPTDLPFDEGHLADPDKLAGAINELLEAKPHLATRRPSGDIGQGQRGPATGSFSLLGMLKERT</sequence>
<dbReference type="Proteomes" id="UP000694460">
    <property type="component" value="Unassembled WGS sequence"/>
</dbReference>
<name>A0ABS5A0A8_9MYCO</name>
<keyword evidence="3" id="KW-1185">Reference proteome</keyword>
<gene>
    <name evidence="2" type="ORF">JOF57_005095</name>
</gene>
<reference evidence="2 3" key="1">
    <citation type="submission" date="2021-03" db="EMBL/GenBank/DDBJ databases">
        <title>Sequencing the genomes of 1000 actinobacteria strains.</title>
        <authorList>
            <person name="Klenk H.-P."/>
        </authorList>
    </citation>
    <scope>NUCLEOTIDE SEQUENCE [LARGE SCALE GENOMIC DNA]</scope>
    <source>
        <strain evidence="2 3">DSM 46713</strain>
    </source>
</reference>
<dbReference type="RefSeq" id="WP_209921632.1">
    <property type="nucleotide sequence ID" value="NZ_JAGIOP010000002.1"/>
</dbReference>
<feature type="region of interest" description="Disordered" evidence="1">
    <location>
        <begin position="1"/>
        <end position="53"/>
    </location>
</feature>
<feature type="region of interest" description="Disordered" evidence="1">
    <location>
        <begin position="121"/>
        <end position="154"/>
    </location>
</feature>
<protein>
    <submittedName>
        <fullName evidence="2">Uncharacterized protein</fullName>
    </submittedName>
</protein>
<comment type="caution">
    <text evidence="2">The sequence shown here is derived from an EMBL/GenBank/DDBJ whole genome shotgun (WGS) entry which is preliminary data.</text>
</comment>
<evidence type="ECO:0000313" key="2">
    <source>
        <dbReference type="EMBL" id="MBP2455182.1"/>
    </source>
</evidence>
<evidence type="ECO:0000313" key="3">
    <source>
        <dbReference type="Proteomes" id="UP000694460"/>
    </source>
</evidence>
<proteinExistence type="predicted"/>
<dbReference type="EMBL" id="JAGIOP010000002">
    <property type="protein sequence ID" value="MBP2455182.1"/>
    <property type="molecule type" value="Genomic_DNA"/>
</dbReference>
<feature type="compositionally biased region" description="Basic and acidic residues" evidence="1">
    <location>
        <begin position="43"/>
        <end position="53"/>
    </location>
</feature>
<organism evidence="2 3">
    <name type="scientific">Mycolicibacterium lutetiense</name>
    <dbReference type="NCBI Taxonomy" id="1641992"/>
    <lineage>
        <taxon>Bacteria</taxon>
        <taxon>Bacillati</taxon>
        <taxon>Actinomycetota</taxon>
        <taxon>Actinomycetes</taxon>
        <taxon>Mycobacteriales</taxon>
        <taxon>Mycobacteriaceae</taxon>
        <taxon>Mycolicibacterium</taxon>
    </lineage>
</organism>
<accession>A0ABS5A0A8</accession>
<evidence type="ECO:0000256" key="1">
    <source>
        <dbReference type="SAM" id="MobiDB-lite"/>
    </source>
</evidence>